<dbReference type="GO" id="GO:0051015">
    <property type="term" value="F:actin filament binding"/>
    <property type="evidence" value="ECO:0007669"/>
    <property type="project" value="TreeGrafter"/>
</dbReference>
<accession>A0A674JAK2</accession>
<evidence type="ECO:0000313" key="6">
    <source>
        <dbReference type="Proteomes" id="UP000472274"/>
    </source>
</evidence>
<dbReference type="InterPro" id="IPR016024">
    <property type="entry name" value="ARM-type_fold"/>
</dbReference>
<dbReference type="InterPro" id="IPR042201">
    <property type="entry name" value="FH2_Formin_sf"/>
</dbReference>
<dbReference type="InterPro" id="IPR041387">
    <property type="entry name" value="FHOD1_GBD_N"/>
</dbReference>
<evidence type="ECO:0000256" key="1">
    <source>
        <dbReference type="ARBA" id="ARBA00023203"/>
    </source>
</evidence>
<proteinExistence type="predicted"/>
<feature type="compositionally biased region" description="Polar residues" evidence="2">
    <location>
        <begin position="396"/>
        <end position="406"/>
    </location>
</feature>
<dbReference type="Gene3D" id="1.25.10.10">
    <property type="entry name" value="Leucine-rich Repeat Variant"/>
    <property type="match status" value="1"/>
</dbReference>
<feature type="compositionally biased region" description="Low complexity" evidence="2">
    <location>
        <begin position="963"/>
        <end position="984"/>
    </location>
</feature>
<feature type="domain" description="FH2" evidence="4">
    <location>
        <begin position="513"/>
        <end position="907"/>
    </location>
</feature>
<keyword evidence="1" id="KW-0009">Actin-binding</keyword>
<dbReference type="GO" id="GO:0030866">
    <property type="term" value="P:cortical actin cytoskeleton organization"/>
    <property type="evidence" value="ECO:0007669"/>
    <property type="project" value="TreeGrafter"/>
</dbReference>
<dbReference type="FunFam" id="1.25.10.10:FF:000056">
    <property type="entry name" value="FH1/FH2 domain-containing protein 3 isoform X1"/>
    <property type="match status" value="1"/>
</dbReference>
<dbReference type="PROSITE" id="PS51232">
    <property type="entry name" value="GBD_FH3"/>
    <property type="match status" value="1"/>
</dbReference>
<dbReference type="Ensembl" id="ENSTMTT00000018237.1">
    <property type="protein sequence ID" value="ENSTMTP00000017613.1"/>
    <property type="gene ID" value="ENSTMTG00000009989.1"/>
</dbReference>
<evidence type="ECO:0000313" key="5">
    <source>
        <dbReference type="Ensembl" id="ENSTMTP00000017613.1"/>
    </source>
</evidence>
<keyword evidence="6" id="KW-1185">Reference proteome</keyword>
<feature type="region of interest" description="Disordered" evidence="2">
    <location>
        <begin position="461"/>
        <end position="519"/>
    </location>
</feature>
<dbReference type="GO" id="GO:0005856">
    <property type="term" value="C:cytoskeleton"/>
    <property type="evidence" value="ECO:0007669"/>
    <property type="project" value="TreeGrafter"/>
</dbReference>
<evidence type="ECO:0000259" key="3">
    <source>
        <dbReference type="PROSITE" id="PS51232"/>
    </source>
</evidence>
<dbReference type="Gene3D" id="1.20.58.2220">
    <property type="entry name" value="Formin, FH2 domain"/>
    <property type="match status" value="1"/>
</dbReference>
<dbReference type="Pfam" id="PF02181">
    <property type="entry name" value="FH2"/>
    <property type="match status" value="1"/>
</dbReference>
<dbReference type="SUPFAM" id="SSF101447">
    <property type="entry name" value="Formin homology 2 domain (FH2 domain)"/>
    <property type="match status" value="1"/>
</dbReference>
<feature type="compositionally biased region" description="Low complexity" evidence="2">
    <location>
        <begin position="476"/>
        <end position="485"/>
    </location>
</feature>
<organism evidence="5 6">
    <name type="scientific">Terrapene triunguis</name>
    <name type="common">Three-toed box turtle</name>
    <dbReference type="NCBI Taxonomy" id="2587831"/>
    <lineage>
        <taxon>Eukaryota</taxon>
        <taxon>Metazoa</taxon>
        <taxon>Chordata</taxon>
        <taxon>Craniata</taxon>
        <taxon>Vertebrata</taxon>
        <taxon>Euteleostomi</taxon>
        <taxon>Archelosauria</taxon>
        <taxon>Testudinata</taxon>
        <taxon>Testudines</taxon>
        <taxon>Cryptodira</taxon>
        <taxon>Durocryptodira</taxon>
        <taxon>Testudinoidea</taxon>
        <taxon>Emydidae</taxon>
        <taxon>Terrapene</taxon>
    </lineage>
</organism>
<reference evidence="5" key="1">
    <citation type="submission" date="2025-08" db="UniProtKB">
        <authorList>
            <consortium name="Ensembl"/>
        </authorList>
    </citation>
    <scope>IDENTIFICATION</scope>
</reference>
<feature type="compositionally biased region" description="Basic residues" evidence="2">
    <location>
        <begin position="1010"/>
        <end position="1025"/>
    </location>
</feature>
<dbReference type="PROSITE" id="PS51444">
    <property type="entry name" value="FH2"/>
    <property type="match status" value="1"/>
</dbReference>
<dbReference type="InterPro" id="IPR015425">
    <property type="entry name" value="FH2_Formin"/>
</dbReference>
<dbReference type="SMART" id="SM00498">
    <property type="entry name" value="FH2"/>
    <property type="match status" value="1"/>
</dbReference>
<dbReference type="InterPro" id="IPR056771">
    <property type="entry name" value="FH3_FHOD1-3-like"/>
</dbReference>
<name>A0A674JAK2_9SAUR</name>
<dbReference type="GO" id="GO:0005737">
    <property type="term" value="C:cytoplasm"/>
    <property type="evidence" value="ECO:0007669"/>
    <property type="project" value="TreeGrafter"/>
</dbReference>
<reference evidence="5" key="2">
    <citation type="submission" date="2025-09" db="UniProtKB">
        <authorList>
            <consortium name="Ensembl"/>
        </authorList>
    </citation>
    <scope>IDENTIFICATION</scope>
</reference>
<dbReference type="InterPro" id="IPR011989">
    <property type="entry name" value="ARM-like"/>
</dbReference>
<dbReference type="AlphaFoldDB" id="A0A674JAK2"/>
<feature type="domain" description="GBD/FH3" evidence="3">
    <location>
        <begin position="59"/>
        <end position="455"/>
    </location>
</feature>
<feature type="region of interest" description="Disordered" evidence="2">
    <location>
        <begin position="917"/>
        <end position="1028"/>
    </location>
</feature>
<dbReference type="SUPFAM" id="SSF48371">
    <property type="entry name" value="ARM repeat"/>
    <property type="match status" value="1"/>
</dbReference>
<sequence length="1047" mass="115836">QRGGAGRGLGLALRQYLDDSDPFSCASFPEPRRAPVHPLPEALPLGAQLPALHRLLGAPLPLADCTLQVSPSGQYLDLDLSLLEQKDELEGFYEEISKGRRPTLILRTQLSVRVHAILEKLYNSQGPELRRSLFSLKQLFQEDKDLVPEFVNLEGLICLIKVGAEADQNYQNYILRALSQIMLFVDGMLGVIAHNETVQWLYTLCGSMYRLVVKMALKLLLVFVEYTESNAQLLIQAVNTVEQARGAYPWSNLVAILEERNGADTELLVFAMTLINKTLAALPDQDSFYDVTDCLEQQGMECIVQRHMHNKGLDPDVKQQFAIYEVSAFPLSMGRSPLPLHLPCPRVQARASAQRHRAAGDQPSQAELQGSQDLENARPRGKAPDGQVSGARTRLPRTQSSVEAEANAQNVERALLTPFKKDFEFMWDRLEAGPMLLKIKDLDFSDLGEEEDFDALEQGAVGNDSFHVPPPPPPGTGALTAGGLLAPPPPPPPPPSCPPPPGCPPPPPPPVPDGRSPAKKKKTVKLFWKELKHPSSRAGAGRFGQSTVWASLERVEIDAAKLEHLFESRAKEVLSSKKAADGKKCTVILDPKRSNAINIGLTVLPPAHIIKTAILNFDEFAINKEGIEKILTMVPTDEEKQKIQEAQLANPDVPLGSAEQFLLTLSSISELTARLQLWAFKLDYESMEQEIAEPLFDLKLGMEQLAKNQTFRCILATLLAMGNVLNGSQSRGFELSYLEKVSEVKDTVHRQSLLHHLCHSVVERFPQTSDLYSEIAAITRSAKVDFDELAESLSQLERRCKASWDSLKAIAKHETKPGLKSKLMDFLKDSSRKIHVLKVVHRRILHRFRSFLLFLGYPPAAARDMKVTGFCRLLREFALEYRTCRERVLQQQRKRAAHRERNKTRGRMITEMERFSGMADSPESNPSPATGSACPEQQADAGHETMKSVLSSGPRRPRDTNCVGRSSPSSGSVPQDDSSGSPADASDEIMDRLVQSVTHSAGPRPGAAKERKRSRVSRKSMRRTLKSGLSDDVVQALGLAQAPGVQV</sequence>
<dbReference type="PANTHER" id="PTHR45920:SF2">
    <property type="entry name" value="FH1_FH2 DOMAIN-CONTAINING PROTEIN 1"/>
    <property type="match status" value="1"/>
</dbReference>
<dbReference type="Pfam" id="PF18382">
    <property type="entry name" value="Formin_GBD_N"/>
    <property type="match status" value="1"/>
</dbReference>
<feature type="region of interest" description="Disordered" evidence="2">
    <location>
        <begin position="347"/>
        <end position="406"/>
    </location>
</feature>
<dbReference type="Pfam" id="PF24959">
    <property type="entry name" value="FH3_FHOD1-3"/>
    <property type="match status" value="1"/>
</dbReference>
<feature type="compositionally biased region" description="Polar residues" evidence="2">
    <location>
        <begin position="362"/>
        <end position="374"/>
    </location>
</feature>
<evidence type="ECO:0000256" key="2">
    <source>
        <dbReference type="SAM" id="MobiDB-lite"/>
    </source>
</evidence>
<evidence type="ECO:0008006" key="7">
    <source>
        <dbReference type="Google" id="ProtNLM"/>
    </source>
</evidence>
<protein>
    <recommendedName>
        <fullName evidence="7">Formin homology 2 domain containing 1</fullName>
    </recommendedName>
</protein>
<dbReference type="InterPro" id="IPR014768">
    <property type="entry name" value="GBD/FH3_dom"/>
</dbReference>
<feature type="compositionally biased region" description="Pro residues" evidence="2">
    <location>
        <begin position="486"/>
        <end position="512"/>
    </location>
</feature>
<dbReference type="GeneTree" id="ENSGT00940000160212"/>
<evidence type="ECO:0000259" key="4">
    <source>
        <dbReference type="PROSITE" id="PS51444"/>
    </source>
</evidence>
<dbReference type="PANTHER" id="PTHR45920">
    <property type="entry name" value="FORMIN HOMOLOGY 2 DOMAIN CONTAINING, ISOFORM I"/>
    <property type="match status" value="1"/>
</dbReference>
<dbReference type="Proteomes" id="UP000472274">
    <property type="component" value="Unplaced"/>
</dbReference>